<evidence type="ECO:0000313" key="8">
    <source>
        <dbReference type="Proteomes" id="UP001583193"/>
    </source>
</evidence>
<dbReference type="InterPro" id="IPR001381">
    <property type="entry name" value="DHquinase_I"/>
</dbReference>
<dbReference type="Pfam" id="PF01487">
    <property type="entry name" value="DHquinase_I"/>
    <property type="match status" value="1"/>
</dbReference>
<comment type="caution">
    <text evidence="7">The sequence shown here is derived from an EMBL/GenBank/DDBJ whole genome shotgun (WGS) entry which is preliminary data.</text>
</comment>
<dbReference type="Pfam" id="PF01488">
    <property type="entry name" value="Shikimate_DH"/>
    <property type="match status" value="1"/>
</dbReference>
<dbReference type="Gene3D" id="3.40.50.720">
    <property type="entry name" value="NAD(P)-binding Rossmann-like Domain"/>
    <property type="match status" value="1"/>
</dbReference>
<sequence length="847" mass="93345">MITTAINSASLPSTPPSVNGASDRTQILLDTVPRHQPLEATNPTSDALDPDASILLLGIRGTGRTTLAILASSAIGFQLVDADQHFYKTTGLSRALYASRHGFDAYKAKEIDLMRELLQQNPRRCILVCGPGSAEGTGQSIIRDFRKGHPVIFILRDPSDVHDYLGTQDIETVSELAKLVGPSYRSLSNFEFYNLSEPDVANSVGSHFQNQIGFKPSSHPSLLLKHVEDDFLRLIQGIRSQLDEPRVFQAQHSLSHLPPEAKPYSYALQLPLDQVPEVAFRLRSTDLIVDAVELEINTEALFTGGEGCVDQSTATFITKQYYALRRSVKLPIIFHVRVGDSRNHGLQTFYVNLLFHGLRLAPEYLTLHLLADPALVKDVVAHKRSTKIIGHIFDQRPMDGAWGLPNRAALLQRAESLGCDLVRICQPAKTPEDNIMAQQFTYQARRSTLSDIPLIAYNTGRIGLTSCFMNSTMTPVSLDLPLDLSESGTGERLTVRAAQQALYSSFILDKLVFGIFGNAVSASISPQMQNAAFEFCGMPHVYQTFQSPTVHDLQHLIYHDKFGGASISAPFKQEIITILDYISPEAQAIGAVNTLIPLRSRKLESLVDRNHAGPVLALYGDNTDWIGIHMCISSHLSPINAVKSRTTALILGAGGMARAAIYAALRLGVQNIFVWNRTPENTRSLVNQYHAKPFVIRRLDLAKSSPNTSPQRSGTVTPRNQKIVGPAKVHELSSLDDPWPSWAELPTIVVSCISRASKRGQPSPTILLPDSWLKSPTGGVLIELSYNPVTETPLLQQVRRLGDRKWIPVDGLQVLPEQGSAQFELFTGRTAPRHLMRAKAAECRILK</sequence>
<dbReference type="Pfam" id="PF08501">
    <property type="entry name" value="Shikimate_dh_N"/>
    <property type="match status" value="1"/>
</dbReference>
<dbReference type="InterPro" id="IPR036291">
    <property type="entry name" value="NAD(P)-bd_dom_sf"/>
</dbReference>
<dbReference type="SUPFAM" id="SSF52540">
    <property type="entry name" value="P-loop containing nucleoside triphosphate hydrolases"/>
    <property type="match status" value="1"/>
</dbReference>
<dbReference type="InterPro" id="IPR013785">
    <property type="entry name" value="Aldolase_TIM"/>
</dbReference>
<dbReference type="Pfam" id="PF18317">
    <property type="entry name" value="SDH_C"/>
    <property type="match status" value="1"/>
</dbReference>
<dbReference type="InterPro" id="IPR006151">
    <property type="entry name" value="Shikm_DH/Glu-tRNA_Rdtase"/>
</dbReference>
<dbReference type="PANTHER" id="PTHR21089">
    <property type="entry name" value="SHIKIMATE DEHYDROGENASE"/>
    <property type="match status" value="1"/>
</dbReference>
<comment type="similarity">
    <text evidence="1">In the 2nd section; belongs to the type-I 3-dehydroquinase family.</text>
</comment>
<accession>A0ABR3XBD5</accession>
<evidence type="ECO:0000313" key="7">
    <source>
        <dbReference type="EMBL" id="KAL1872944.1"/>
    </source>
</evidence>
<dbReference type="CDD" id="cd01065">
    <property type="entry name" value="NAD_bind_Shikimate_DH"/>
    <property type="match status" value="1"/>
</dbReference>
<evidence type="ECO:0000259" key="6">
    <source>
        <dbReference type="Pfam" id="PF18317"/>
    </source>
</evidence>
<dbReference type="EMBL" id="JAVDPF010000023">
    <property type="protein sequence ID" value="KAL1872944.1"/>
    <property type="molecule type" value="Genomic_DNA"/>
</dbReference>
<evidence type="ECO:0008006" key="9">
    <source>
        <dbReference type="Google" id="ProtNLM"/>
    </source>
</evidence>
<reference evidence="7 8" key="1">
    <citation type="journal article" date="2024" name="IMA Fungus">
        <title>IMA Genome - F19 : A genome assembly and annotation guide to empower mycologists, including annotated draft genome sequences of Ceratocystis pirilliformis, Diaporthe australafricana, Fusarium ophioides, Paecilomyces lecythidis, and Sporothrix stenoceras.</title>
        <authorList>
            <person name="Aylward J."/>
            <person name="Wilson A.M."/>
            <person name="Visagie C.M."/>
            <person name="Spraker J."/>
            <person name="Barnes I."/>
            <person name="Buitendag C."/>
            <person name="Ceriani C."/>
            <person name="Del Mar Angel L."/>
            <person name="du Plessis D."/>
            <person name="Fuchs T."/>
            <person name="Gasser K."/>
            <person name="Kramer D."/>
            <person name="Li W."/>
            <person name="Munsamy K."/>
            <person name="Piso A."/>
            <person name="Price J.L."/>
            <person name="Sonnekus B."/>
            <person name="Thomas C."/>
            <person name="van der Nest A."/>
            <person name="van Dijk A."/>
            <person name="van Heerden A."/>
            <person name="van Vuuren N."/>
            <person name="Yilmaz N."/>
            <person name="Duong T.A."/>
            <person name="van der Merwe N.A."/>
            <person name="Wingfield M.J."/>
            <person name="Wingfield B.D."/>
        </authorList>
    </citation>
    <scope>NUCLEOTIDE SEQUENCE [LARGE SCALE GENOMIC DNA]</scope>
    <source>
        <strain evidence="7 8">CMW 18167</strain>
    </source>
</reference>
<dbReference type="InterPro" id="IPR013708">
    <property type="entry name" value="Shikimate_DH-bd_N"/>
</dbReference>
<dbReference type="PANTHER" id="PTHR21089:SF1">
    <property type="entry name" value="BIFUNCTIONAL 3-DEHYDROQUINATE DEHYDRATASE_SHIKIMATE DEHYDROGENASE, CHLOROPLASTIC"/>
    <property type="match status" value="1"/>
</dbReference>
<keyword evidence="8" id="KW-1185">Reference proteome</keyword>
<dbReference type="CDD" id="cd00502">
    <property type="entry name" value="DHQase_I"/>
    <property type="match status" value="1"/>
</dbReference>
<evidence type="ECO:0000259" key="5">
    <source>
        <dbReference type="Pfam" id="PF08501"/>
    </source>
</evidence>
<feature type="domain" description="Shikimate dehydrogenase substrate binding N-terminal" evidence="5">
    <location>
        <begin position="515"/>
        <end position="595"/>
    </location>
</feature>
<protein>
    <recommendedName>
        <fullName evidence="9">Quinate repressor protein</fullName>
    </recommendedName>
</protein>
<dbReference type="InterPro" id="IPR041121">
    <property type="entry name" value="SDH_C"/>
</dbReference>
<gene>
    <name evidence="7" type="ORF">Plec18167_006595</name>
</gene>
<dbReference type="SUPFAM" id="SSF53223">
    <property type="entry name" value="Aminoacid dehydrogenase-like, N-terminal domain"/>
    <property type="match status" value="1"/>
</dbReference>
<feature type="domain" description="SDH C-terminal" evidence="6">
    <location>
        <begin position="811"/>
        <end position="838"/>
    </location>
</feature>
<dbReference type="Proteomes" id="UP001583193">
    <property type="component" value="Unassembled WGS sequence"/>
</dbReference>
<dbReference type="Gene3D" id="3.40.50.10860">
    <property type="entry name" value="Leucine Dehydrogenase, chain A, domain 1"/>
    <property type="match status" value="1"/>
</dbReference>
<dbReference type="InterPro" id="IPR027417">
    <property type="entry name" value="P-loop_NTPase"/>
</dbReference>
<organism evidence="7 8">
    <name type="scientific">Paecilomyces lecythidis</name>
    <dbReference type="NCBI Taxonomy" id="3004212"/>
    <lineage>
        <taxon>Eukaryota</taxon>
        <taxon>Fungi</taxon>
        <taxon>Dikarya</taxon>
        <taxon>Ascomycota</taxon>
        <taxon>Pezizomycotina</taxon>
        <taxon>Eurotiomycetes</taxon>
        <taxon>Eurotiomycetidae</taxon>
        <taxon>Eurotiales</taxon>
        <taxon>Thermoascaceae</taxon>
        <taxon>Paecilomyces</taxon>
    </lineage>
</organism>
<name>A0ABR3XBD5_9EURO</name>
<dbReference type="SUPFAM" id="SSF51735">
    <property type="entry name" value="NAD(P)-binding Rossmann-fold domains"/>
    <property type="match status" value="1"/>
</dbReference>
<feature type="domain" description="Quinate/shikimate 5-dehydrogenase/glutamyl-tRNA reductase" evidence="4">
    <location>
        <begin position="645"/>
        <end position="700"/>
    </location>
</feature>
<evidence type="ECO:0000256" key="3">
    <source>
        <dbReference type="SAM" id="MobiDB-lite"/>
    </source>
</evidence>
<evidence type="ECO:0000256" key="2">
    <source>
        <dbReference type="ARBA" id="ARBA00009349"/>
    </source>
</evidence>
<dbReference type="InterPro" id="IPR022893">
    <property type="entry name" value="Shikimate_DH_fam"/>
</dbReference>
<evidence type="ECO:0000259" key="4">
    <source>
        <dbReference type="Pfam" id="PF01488"/>
    </source>
</evidence>
<feature type="region of interest" description="Disordered" evidence="3">
    <location>
        <begin position="1"/>
        <end position="22"/>
    </location>
</feature>
<dbReference type="Gene3D" id="3.40.50.300">
    <property type="entry name" value="P-loop containing nucleotide triphosphate hydrolases"/>
    <property type="match status" value="1"/>
</dbReference>
<dbReference type="Pfam" id="PF01202">
    <property type="entry name" value="SKI"/>
    <property type="match status" value="1"/>
</dbReference>
<dbReference type="InterPro" id="IPR031322">
    <property type="entry name" value="Shikimate/glucono_kinase"/>
</dbReference>
<proteinExistence type="inferred from homology"/>
<comment type="similarity">
    <text evidence="2">In the N-terminal section; belongs to the shikimate kinase family.</text>
</comment>
<dbReference type="Gene3D" id="3.20.20.70">
    <property type="entry name" value="Aldolase class I"/>
    <property type="match status" value="1"/>
</dbReference>
<dbReference type="SUPFAM" id="SSF51569">
    <property type="entry name" value="Aldolase"/>
    <property type="match status" value="1"/>
</dbReference>
<evidence type="ECO:0000256" key="1">
    <source>
        <dbReference type="ARBA" id="ARBA00006477"/>
    </source>
</evidence>
<dbReference type="InterPro" id="IPR046346">
    <property type="entry name" value="Aminoacid_DH-like_N_sf"/>
</dbReference>